<proteinExistence type="predicted"/>
<accession>A0A3A6UQP7</accession>
<protein>
    <submittedName>
        <fullName evidence="1">Uncharacterized protein</fullName>
    </submittedName>
</protein>
<organism evidence="1 2">
    <name type="scientific">Legionella pneumophila subsp. pneumophila</name>
    <dbReference type="NCBI Taxonomy" id="91891"/>
    <lineage>
        <taxon>Bacteria</taxon>
        <taxon>Pseudomonadati</taxon>
        <taxon>Pseudomonadota</taxon>
        <taxon>Gammaproteobacteria</taxon>
        <taxon>Legionellales</taxon>
        <taxon>Legionellaceae</taxon>
        <taxon>Legionella</taxon>
    </lineage>
</organism>
<dbReference type="EMBL" id="QWDR01000005">
    <property type="protein sequence ID" value="RJY24750.1"/>
    <property type="molecule type" value="Genomic_DNA"/>
</dbReference>
<dbReference type="AlphaFoldDB" id="A0A3A6UQP7"/>
<geneLocation type="plasmid" evidence="1">
    <name>unnamed1</name>
</geneLocation>
<reference evidence="1 2" key="1">
    <citation type="submission" date="2018-08" db="EMBL/GenBank/DDBJ databases">
        <title>Genome Sequences of Legionella pneumophila subsp. pneumophila Isolates, Recovered from a Drinking Water System in a Large Builging.</title>
        <authorList>
            <person name="Gomez-Alvarez V."/>
            <person name="Boczek L."/>
            <person name="King D."/>
            <person name="Pemberton A."/>
            <person name="Pfaller S."/>
            <person name="Rodgers M."/>
            <person name="Santodomingo J."/>
            <person name="Revetta R."/>
        </authorList>
    </citation>
    <scope>NUCLEOTIDE SEQUENCE [LARGE SCALE GENOMIC DNA]</scope>
    <source>
        <strain evidence="1 2">L01C.1</strain>
        <plasmid evidence="1">unnamed1</plasmid>
    </source>
</reference>
<sequence>MKENEVIMIHLNQTNAPLELAFSLNDLLRALMLTSSSTRNQNISYSYWNRLSIKRSHRHLSGIKYPCSLPPAVQCTKAVGAFGLSGRAFSWGYS</sequence>
<keyword evidence="1" id="KW-0614">Plasmid</keyword>
<gene>
    <name evidence="1" type="ORF">D1H98_16195</name>
</gene>
<evidence type="ECO:0000313" key="1">
    <source>
        <dbReference type="EMBL" id="RJY24750.1"/>
    </source>
</evidence>
<evidence type="ECO:0000313" key="2">
    <source>
        <dbReference type="Proteomes" id="UP000277145"/>
    </source>
</evidence>
<name>A0A3A6UQP7_LEGPN</name>
<comment type="caution">
    <text evidence="1">The sequence shown here is derived from an EMBL/GenBank/DDBJ whole genome shotgun (WGS) entry which is preliminary data.</text>
</comment>
<dbReference type="Proteomes" id="UP000277145">
    <property type="component" value="Unassembled WGS sequence"/>
</dbReference>